<reference evidence="1" key="1">
    <citation type="journal article" date="2014" name="Int. J. Syst. Evol. Microbiol.">
        <title>Complete genome sequence of Corynebacterium casei LMG S-19264T (=DSM 44701T), isolated from a smear-ripened cheese.</title>
        <authorList>
            <consortium name="US DOE Joint Genome Institute (JGI-PGF)"/>
            <person name="Walter F."/>
            <person name="Albersmeier A."/>
            <person name="Kalinowski J."/>
            <person name="Ruckert C."/>
        </authorList>
    </citation>
    <scope>NUCLEOTIDE SEQUENCE</scope>
    <source>
        <strain evidence="1">VKM Ac-1401</strain>
    </source>
</reference>
<dbReference type="RefSeq" id="WP_271177960.1">
    <property type="nucleotide sequence ID" value="NZ_BAAAJO010000001.1"/>
</dbReference>
<evidence type="ECO:0000313" key="2">
    <source>
        <dbReference type="Proteomes" id="UP001142372"/>
    </source>
</evidence>
<dbReference type="Proteomes" id="UP001142372">
    <property type="component" value="Unassembled WGS sequence"/>
</dbReference>
<evidence type="ECO:0000313" key="1">
    <source>
        <dbReference type="EMBL" id="GLJ77313.1"/>
    </source>
</evidence>
<protein>
    <submittedName>
        <fullName evidence="1">Uncharacterized protein</fullName>
    </submittedName>
</protein>
<comment type="caution">
    <text evidence="1">The sequence shown here is derived from an EMBL/GenBank/DDBJ whole genome shotgun (WGS) entry which is preliminary data.</text>
</comment>
<reference evidence="1" key="2">
    <citation type="submission" date="2023-01" db="EMBL/GenBank/DDBJ databases">
        <authorList>
            <person name="Sun Q."/>
            <person name="Evtushenko L."/>
        </authorList>
    </citation>
    <scope>NUCLEOTIDE SEQUENCE</scope>
    <source>
        <strain evidence="1">VKM Ac-1401</strain>
    </source>
</reference>
<sequence length="57" mass="5906">MSRQNLAAVGDGDKSRYADFVAESRIGIANGLAFGAFTTETEARAPRLAAASASTRS</sequence>
<organism evidence="1 2">
    <name type="scientific">Leifsonia poae</name>
    <dbReference type="NCBI Taxonomy" id="110933"/>
    <lineage>
        <taxon>Bacteria</taxon>
        <taxon>Bacillati</taxon>
        <taxon>Actinomycetota</taxon>
        <taxon>Actinomycetes</taxon>
        <taxon>Micrococcales</taxon>
        <taxon>Microbacteriaceae</taxon>
        <taxon>Leifsonia</taxon>
    </lineage>
</organism>
<proteinExistence type="predicted"/>
<dbReference type="AlphaFoldDB" id="A0A9W6HC27"/>
<name>A0A9W6HC27_9MICO</name>
<accession>A0A9W6HC27</accession>
<gene>
    <name evidence="1" type="ORF">GCM10017584_28870</name>
</gene>
<dbReference type="EMBL" id="BSEN01000014">
    <property type="protein sequence ID" value="GLJ77313.1"/>
    <property type="molecule type" value="Genomic_DNA"/>
</dbReference>
<keyword evidence="2" id="KW-1185">Reference proteome</keyword>